<proteinExistence type="predicted"/>
<dbReference type="InterPro" id="IPR011518">
    <property type="entry name" value="Transposase_36"/>
</dbReference>
<dbReference type="Pfam" id="PF07592">
    <property type="entry name" value="DDE_Tnp_ISAZ013"/>
    <property type="match status" value="1"/>
</dbReference>
<comment type="caution">
    <text evidence="1">The sequence shown here is derived from an EMBL/GenBank/DDBJ whole genome shotgun (WGS) entry which is preliminary data.</text>
</comment>
<gene>
    <name evidence="1" type="ORF">CA85_50840</name>
</gene>
<sequence length="286" mass="32396">MGLRVIASAIDRLGFKLSPGVIADILRNDLKLGRRKISKDIPLGASEHRNEQFERLQQLRREYERRGWPILSVDTKKKELIGQFARSGRSWTDGSLHAFDHDFGSYSSDSKAIPYGVYDTVANEAFVYLATGADTGELAADAVRRWWHRMGRIRYAGTEGILLLGDCGGSNGYRVPLYRERLHRLAIGLGIPIRVAHLPPYCSKYNPIDHRLFCHLTAALSGRLVESLSWMQMLFSEVTTRRGLKVVCELARKVYQSGIKANSEFRKDEPTQRDAQLGQFNYVLPN</sequence>
<organism evidence="1 2">
    <name type="scientific">Allorhodopirellula solitaria</name>
    <dbReference type="NCBI Taxonomy" id="2527987"/>
    <lineage>
        <taxon>Bacteria</taxon>
        <taxon>Pseudomonadati</taxon>
        <taxon>Planctomycetota</taxon>
        <taxon>Planctomycetia</taxon>
        <taxon>Pirellulales</taxon>
        <taxon>Pirellulaceae</taxon>
        <taxon>Allorhodopirellula</taxon>
    </lineage>
</organism>
<dbReference type="Proteomes" id="UP000318053">
    <property type="component" value="Unassembled WGS sequence"/>
</dbReference>
<dbReference type="AlphaFoldDB" id="A0A5C5WMR2"/>
<keyword evidence="2" id="KW-1185">Reference proteome</keyword>
<reference evidence="1 2" key="1">
    <citation type="submission" date="2019-02" db="EMBL/GenBank/DDBJ databases">
        <title>Deep-cultivation of Planctomycetes and their phenomic and genomic characterization uncovers novel biology.</title>
        <authorList>
            <person name="Wiegand S."/>
            <person name="Jogler M."/>
            <person name="Boedeker C."/>
            <person name="Pinto D."/>
            <person name="Vollmers J."/>
            <person name="Rivas-Marin E."/>
            <person name="Kohn T."/>
            <person name="Peeters S.H."/>
            <person name="Heuer A."/>
            <person name="Rast P."/>
            <person name="Oberbeckmann S."/>
            <person name="Bunk B."/>
            <person name="Jeske O."/>
            <person name="Meyerdierks A."/>
            <person name="Storesund J.E."/>
            <person name="Kallscheuer N."/>
            <person name="Luecker S."/>
            <person name="Lage O.M."/>
            <person name="Pohl T."/>
            <person name="Merkel B.J."/>
            <person name="Hornburger P."/>
            <person name="Mueller R.-W."/>
            <person name="Bruemmer F."/>
            <person name="Labrenz M."/>
            <person name="Spormann A.M."/>
            <person name="Op Den Camp H."/>
            <person name="Overmann J."/>
            <person name="Amann R."/>
            <person name="Jetten M.S.M."/>
            <person name="Mascher T."/>
            <person name="Medema M.H."/>
            <person name="Devos D.P."/>
            <person name="Kaster A.-K."/>
            <person name="Ovreas L."/>
            <person name="Rohde M."/>
            <person name="Galperin M.Y."/>
            <person name="Jogler C."/>
        </authorList>
    </citation>
    <scope>NUCLEOTIDE SEQUENCE [LARGE SCALE GENOMIC DNA]</scope>
    <source>
        <strain evidence="1 2">CA85</strain>
    </source>
</reference>
<accession>A0A5C5WMR2</accession>
<dbReference type="NCBIfam" id="NF033519">
    <property type="entry name" value="transpos_ISAzo13"/>
    <property type="match status" value="1"/>
</dbReference>
<dbReference type="EMBL" id="SJPK01000032">
    <property type="protein sequence ID" value="TWT52116.1"/>
    <property type="molecule type" value="Genomic_DNA"/>
</dbReference>
<protein>
    <submittedName>
        <fullName evidence="1">Rhodopirellula transposase</fullName>
    </submittedName>
</protein>
<evidence type="ECO:0000313" key="2">
    <source>
        <dbReference type="Proteomes" id="UP000318053"/>
    </source>
</evidence>
<name>A0A5C5WMR2_9BACT</name>
<evidence type="ECO:0000313" key="1">
    <source>
        <dbReference type="EMBL" id="TWT52116.1"/>
    </source>
</evidence>